<feature type="transmembrane region" description="Helical" evidence="10">
    <location>
        <begin position="440"/>
        <end position="458"/>
    </location>
</feature>
<evidence type="ECO:0000256" key="3">
    <source>
        <dbReference type="ARBA" id="ARBA00022448"/>
    </source>
</evidence>
<dbReference type="InterPro" id="IPR038377">
    <property type="entry name" value="Na/Glc_symporter_sf"/>
</dbReference>
<evidence type="ECO:0000256" key="2">
    <source>
        <dbReference type="ARBA" id="ARBA00006434"/>
    </source>
</evidence>
<dbReference type="GO" id="GO:0015123">
    <property type="term" value="F:acetate transmembrane transporter activity"/>
    <property type="evidence" value="ECO:0007669"/>
    <property type="project" value="TreeGrafter"/>
</dbReference>
<feature type="transmembrane region" description="Helical" evidence="10">
    <location>
        <begin position="46"/>
        <end position="71"/>
    </location>
</feature>
<keyword evidence="12" id="KW-1185">Reference proteome</keyword>
<reference evidence="11 12" key="1">
    <citation type="submission" date="2019-10" db="EMBL/GenBank/DDBJ databases">
        <title>Whole genome shotgun sequence of Acrocarpospora corrugata NBRC 13972.</title>
        <authorList>
            <person name="Ichikawa N."/>
            <person name="Kimura A."/>
            <person name="Kitahashi Y."/>
            <person name="Komaki H."/>
            <person name="Oguchi A."/>
        </authorList>
    </citation>
    <scope>NUCLEOTIDE SEQUENCE [LARGE SCALE GENOMIC DNA]</scope>
    <source>
        <strain evidence="11 12">NBRC 13972</strain>
    </source>
</reference>
<accession>A0A5M3VQ50</accession>
<dbReference type="PANTHER" id="PTHR48086:SF6">
    <property type="entry name" value="CATION_ACETATE SYMPORTER ACTP"/>
    <property type="match status" value="1"/>
</dbReference>
<keyword evidence="5 10" id="KW-0812">Transmembrane</keyword>
<evidence type="ECO:0008006" key="13">
    <source>
        <dbReference type="Google" id="ProtNLM"/>
    </source>
</evidence>
<keyword evidence="8 10" id="KW-0472">Membrane</keyword>
<keyword evidence="3" id="KW-0813">Transport</keyword>
<dbReference type="Pfam" id="PF00474">
    <property type="entry name" value="SSF"/>
    <property type="match status" value="1"/>
</dbReference>
<evidence type="ECO:0000313" key="11">
    <source>
        <dbReference type="EMBL" id="GER98906.1"/>
    </source>
</evidence>
<evidence type="ECO:0000256" key="1">
    <source>
        <dbReference type="ARBA" id="ARBA00004651"/>
    </source>
</evidence>
<feature type="transmembrane region" description="Helical" evidence="10">
    <location>
        <begin position="155"/>
        <end position="173"/>
    </location>
</feature>
<keyword evidence="7 10" id="KW-1133">Transmembrane helix</keyword>
<evidence type="ECO:0000313" key="12">
    <source>
        <dbReference type="Proteomes" id="UP000334990"/>
    </source>
</evidence>
<feature type="transmembrane region" description="Helical" evidence="10">
    <location>
        <begin position="320"/>
        <end position="345"/>
    </location>
</feature>
<feature type="transmembrane region" description="Helical" evidence="10">
    <location>
        <begin position="77"/>
        <end position="98"/>
    </location>
</feature>
<dbReference type="EMBL" id="BLAD01000038">
    <property type="protein sequence ID" value="GER98906.1"/>
    <property type="molecule type" value="Genomic_DNA"/>
</dbReference>
<name>A0A5M3VQ50_9ACTN</name>
<organism evidence="11 12">
    <name type="scientific">Acrocarpospora corrugata</name>
    <dbReference type="NCBI Taxonomy" id="35763"/>
    <lineage>
        <taxon>Bacteria</taxon>
        <taxon>Bacillati</taxon>
        <taxon>Actinomycetota</taxon>
        <taxon>Actinomycetes</taxon>
        <taxon>Streptosporangiales</taxon>
        <taxon>Streptosporangiaceae</taxon>
        <taxon>Acrocarpospora</taxon>
    </lineage>
</organism>
<evidence type="ECO:0000256" key="9">
    <source>
        <dbReference type="RuleBase" id="RU362091"/>
    </source>
</evidence>
<dbReference type="GO" id="GO:0006847">
    <property type="term" value="P:plasma membrane acetate transport"/>
    <property type="evidence" value="ECO:0007669"/>
    <property type="project" value="TreeGrafter"/>
</dbReference>
<feature type="transmembrane region" description="Helical" evidence="10">
    <location>
        <begin position="376"/>
        <end position="400"/>
    </location>
</feature>
<dbReference type="AlphaFoldDB" id="A0A5M3VQ50"/>
<evidence type="ECO:0000256" key="7">
    <source>
        <dbReference type="ARBA" id="ARBA00022989"/>
    </source>
</evidence>
<evidence type="ECO:0000256" key="6">
    <source>
        <dbReference type="ARBA" id="ARBA00022847"/>
    </source>
</evidence>
<dbReference type="RefSeq" id="WP_155335345.1">
    <property type="nucleotide sequence ID" value="NZ_BAAABN010000042.1"/>
</dbReference>
<feature type="transmembrane region" description="Helical" evidence="10">
    <location>
        <begin position="230"/>
        <end position="254"/>
    </location>
</feature>
<feature type="transmembrane region" description="Helical" evidence="10">
    <location>
        <begin position="119"/>
        <end position="149"/>
    </location>
</feature>
<feature type="transmembrane region" description="Helical" evidence="10">
    <location>
        <begin position="352"/>
        <end position="370"/>
    </location>
</feature>
<comment type="caution">
    <text evidence="11">The sequence shown here is derived from an EMBL/GenBank/DDBJ whole genome shotgun (WGS) entry which is preliminary data.</text>
</comment>
<evidence type="ECO:0000256" key="8">
    <source>
        <dbReference type="ARBA" id="ARBA00023136"/>
    </source>
</evidence>
<keyword evidence="4" id="KW-1003">Cell membrane</keyword>
<feature type="transmembrane region" description="Helical" evidence="10">
    <location>
        <begin position="185"/>
        <end position="206"/>
    </location>
</feature>
<evidence type="ECO:0000256" key="10">
    <source>
        <dbReference type="SAM" id="Phobius"/>
    </source>
</evidence>
<dbReference type="GO" id="GO:0005886">
    <property type="term" value="C:plasma membrane"/>
    <property type="evidence" value="ECO:0007669"/>
    <property type="project" value="UniProtKB-SubCell"/>
</dbReference>
<comment type="subcellular location">
    <subcellularLocation>
        <location evidence="1">Cell membrane</location>
        <topology evidence="1">Multi-pass membrane protein</topology>
    </subcellularLocation>
</comment>
<dbReference type="InterPro" id="IPR001734">
    <property type="entry name" value="Na/solute_symporter"/>
</dbReference>
<dbReference type="InterPro" id="IPR050277">
    <property type="entry name" value="Sodium:Solute_Symporter"/>
</dbReference>
<feature type="transmembrane region" description="Helical" evidence="10">
    <location>
        <begin position="6"/>
        <end position="25"/>
    </location>
</feature>
<gene>
    <name evidence="11" type="ORF">Acor_09700</name>
</gene>
<feature type="transmembrane region" description="Helical" evidence="10">
    <location>
        <begin position="407"/>
        <end position="428"/>
    </location>
</feature>
<evidence type="ECO:0000256" key="5">
    <source>
        <dbReference type="ARBA" id="ARBA00022692"/>
    </source>
</evidence>
<protein>
    <recommendedName>
        <fullName evidence="13">Cation acetate symporter</fullName>
    </recommendedName>
</protein>
<dbReference type="Proteomes" id="UP000334990">
    <property type="component" value="Unassembled WGS sequence"/>
</dbReference>
<keyword evidence="6" id="KW-0769">Symport</keyword>
<comment type="similarity">
    <text evidence="2 9">Belongs to the sodium:solute symporter (SSF) (TC 2.A.21) family.</text>
</comment>
<dbReference type="GO" id="GO:0015293">
    <property type="term" value="F:symporter activity"/>
    <property type="evidence" value="ECO:0007669"/>
    <property type="project" value="UniProtKB-KW"/>
</dbReference>
<dbReference type="Gene3D" id="1.20.1730.10">
    <property type="entry name" value="Sodium/glucose cotransporter"/>
    <property type="match status" value="1"/>
</dbReference>
<evidence type="ECO:0000256" key="4">
    <source>
        <dbReference type="ARBA" id="ARBA00022475"/>
    </source>
</evidence>
<sequence>MGTAVVATLIGVACVLVGSVLVGTLRPRRYSTPADFYVAARAVRPWWNASAISSEYTSAAAYLGLVGMIAAHGAPMLWYSVGAAAGFVILLVLVVAPLRRSGTYTLSDFAQWRLCSGPVRRVVTVLVLFIGLVYLVAQLHAAGIVLRLLTGLPPWAGWLAVAGVVLVVALAGGMGSSTGVQAVQFWFKLGSLGAVAAVLVAIWWYGPSHPPSNPAYRTETLAGAGDPSTLGLVTVLIASALGTMGLPHVVVRFYTNPDGRAARRTVVGVLAMLSAFYAMPAVFGLLARWYAPAKVPTDQVLLLLPSQLAPGRLGDALTGLLAAGAFAAFLATSCGVVVAVGGTLFNRGVGGFRRGVPLVVAGALALVWATPPGASILLVLLAFGLSAATLCPLLVLGVWWRGLSVPGALAGLGTGAVLTAVLVGVRFADPGFTPLWRYPVLVAVPAAFAVMVAISLVTRHRVPAGTAALLARMHLPEDLATPEIDRSSLSGSRSSW</sequence>
<feature type="transmembrane region" description="Helical" evidence="10">
    <location>
        <begin position="266"/>
        <end position="291"/>
    </location>
</feature>
<dbReference type="OrthoDB" id="3506904at2"/>
<dbReference type="PANTHER" id="PTHR48086">
    <property type="entry name" value="SODIUM/PROLINE SYMPORTER-RELATED"/>
    <property type="match status" value="1"/>
</dbReference>
<proteinExistence type="inferred from homology"/>
<dbReference type="PROSITE" id="PS50283">
    <property type="entry name" value="NA_SOLUT_SYMP_3"/>
    <property type="match status" value="1"/>
</dbReference>